<keyword evidence="1" id="KW-1185">Reference proteome</keyword>
<name>A0ABM1RZK0_LIMPO</name>
<reference evidence="2" key="1">
    <citation type="submission" date="2025-08" db="UniProtKB">
        <authorList>
            <consortium name="RefSeq"/>
        </authorList>
    </citation>
    <scope>IDENTIFICATION</scope>
    <source>
        <tissue evidence="2">Muscle</tissue>
    </source>
</reference>
<evidence type="ECO:0000313" key="2">
    <source>
        <dbReference type="RefSeq" id="XP_022236805.1"/>
    </source>
</evidence>
<dbReference type="Proteomes" id="UP000694941">
    <property type="component" value="Unplaced"/>
</dbReference>
<organism evidence="1 2">
    <name type="scientific">Limulus polyphemus</name>
    <name type="common">Atlantic horseshoe crab</name>
    <dbReference type="NCBI Taxonomy" id="6850"/>
    <lineage>
        <taxon>Eukaryota</taxon>
        <taxon>Metazoa</taxon>
        <taxon>Ecdysozoa</taxon>
        <taxon>Arthropoda</taxon>
        <taxon>Chelicerata</taxon>
        <taxon>Merostomata</taxon>
        <taxon>Xiphosura</taxon>
        <taxon>Limulidae</taxon>
        <taxon>Limulus</taxon>
    </lineage>
</organism>
<protein>
    <submittedName>
        <fullName evidence="2">Uncharacterized protein LOC111084363</fullName>
    </submittedName>
</protein>
<evidence type="ECO:0000313" key="1">
    <source>
        <dbReference type="Proteomes" id="UP000694941"/>
    </source>
</evidence>
<sequence>MEKVDIEAITNYIREKLGDKSELVRKLLEIIRDRGLDALKGLIDTILGIEGRYSIVELWEKIKNFFKDLGLQIKEKFFRFAEWVKTIWGAGLEAAKDKLAKVKIIAQEVRTINVVKP</sequence>
<proteinExistence type="predicted"/>
<accession>A0ABM1RZK0</accession>
<dbReference type="RefSeq" id="XP_022236805.1">
    <property type="nucleotide sequence ID" value="XM_022381097.1"/>
</dbReference>
<gene>
    <name evidence="2" type="primary">LOC111084363</name>
</gene>
<dbReference type="GeneID" id="111084363"/>